<sequence>MRNIDINYQTFRLYESVKKEETLPGEQININYPDIWGVVSHEEFN</sequence>
<proteinExistence type="predicted"/>
<comment type="caution">
    <text evidence="1">The sequence shown here is derived from an EMBL/GenBank/DDBJ whole genome shotgun (WGS) entry which is preliminary data.</text>
</comment>
<protein>
    <submittedName>
        <fullName evidence="1">Uncharacterized protein</fullName>
    </submittedName>
</protein>
<gene>
    <name evidence="1" type="ORF">S03H2_51048</name>
</gene>
<organism evidence="1">
    <name type="scientific">marine sediment metagenome</name>
    <dbReference type="NCBI Taxonomy" id="412755"/>
    <lineage>
        <taxon>unclassified sequences</taxon>
        <taxon>metagenomes</taxon>
        <taxon>ecological metagenomes</taxon>
    </lineage>
</organism>
<dbReference type="EMBL" id="BARU01032363">
    <property type="protein sequence ID" value="GAH70192.1"/>
    <property type="molecule type" value="Genomic_DNA"/>
</dbReference>
<evidence type="ECO:0000313" key="1">
    <source>
        <dbReference type="EMBL" id="GAH70192.1"/>
    </source>
</evidence>
<reference evidence="1" key="1">
    <citation type="journal article" date="2014" name="Front. Microbiol.">
        <title>High frequency of phylogenetically diverse reductive dehalogenase-homologous genes in deep subseafloor sedimentary metagenomes.</title>
        <authorList>
            <person name="Kawai M."/>
            <person name="Futagami T."/>
            <person name="Toyoda A."/>
            <person name="Takaki Y."/>
            <person name="Nishi S."/>
            <person name="Hori S."/>
            <person name="Arai W."/>
            <person name="Tsubouchi T."/>
            <person name="Morono Y."/>
            <person name="Uchiyama I."/>
            <person name="Ito T."/>
            <person name="Fujiyama A."/>
            <person name="Inagaki F."/>
            <person name="Takami H."/>
        </authorList>
    </citation>
    <scope>NUCLEOTIDE SEQUENCE</scope>
    <source>
        <strain evidence="1">Expedition CK06-06</strain>
    </source>
</reference>
<name>X1HL36_9ZZZZ</name>
<accession>X1HL36</accession>
<dbReference type="AlphaFoldDB" id="X1HL36"/>